<keyword evidence="3" id="KW-0539">Nucleus</keyword>
<dbReference type="InterPro" id="IPR000232">
    <property type="entry name" value="HSF_DNA-bd"/>
</dbReference>
<dbReference type="GO" id="GO:0005634">
    <property type="term" value="C:nucleus"/>
    <property type="evidence" value="ECO:0007669"/>
    <property type="project" value="UniProtKB-SubCell"/>
</dbReference>
<protein>
    <recommendedName>
        <fullName evidence="5">HSF-type DNA-binding domain-containing protein</fullName>
    </recommendedName>
</protein>
<dbReference type="GO" id="GO:0043565">
    <property type="term" value="F:sequence-specific DNA binding"/>
    <property type="evidence" value="ECO:0007669"/>
    <property type="project" value="InterPro"/>
</dbReference>
<reference evidence="6 7" key="1">
    <citation type="journal article" date="2004" name="Science">
        <title>The genome of the diatom Thalassiosira pseudonana: ecology, evolution, and metabolism.</title>
        <authorList>
            <person name="Armbrust E.V."/>
            <person name="Berges J.A."/>
            <person name="Bowler C."/>
            <person name="Green B.R."/>
            <person name="Martinez D."/>
            <person name="Putnam N.H."/>
            <person name="Zhou S."/>
            <person name="Allen A.E."/>
            <person name="Apt K.E."/>
            <person name="Bechner M."/>
            <person name="Brzezinski M.A."/>
            <person name="Chaal B.K."/>
            <person name="Chiovitti A."/>
            <person name="Davis A.K."/>
            <person name="Demarest M.S."/>
            <person name="Detter J.C."/>
            <person name="Glavina T."/>
            <person name="Goodstein D."/>
            <person name="Hadi M.Z."/>
            <person name="Hellsten U."/>
            <person name="Hildebrand M."/>
            <person name="Jenkins B.D."/>
            <person name="Jurka J."/>
            <person name="Kapitonov V.V."/>
            <person name="Kroger N."/>
            <person name="Lau W.W."/>
            <person name="Lane T.W."/>
            <person name="Larimer F.W."/>
            <person name="Lippmeier J.C."/>
            <person name="Lucas S."/>
            <person name="Medina M."/>
            <person name="Montsant A."/>
            <person name="Obornik M."/>
            <person name="Parker M.S."/>
            <person name="Palenik B."/>
            <person name="Pazour G.J."/>
            <person name="Richardson P.M."/>
            <person name="Rynearson T.A."/>
            <person name="Saito M.A."/>
            <person name="Schwartz D.C."/>
            <person name="Thamatrakoln K."/>
            <person name="Valentin K."/>
            <person name="Vardi A."/>
            <person name="Wilkerson F.P."/>
            <person name="Rokhsar D.S."/>
        </authorList>
    </citation>
    <scope>NUCLEOTIDE SEQUENCE [LARGE SCALE GENOMIC DNA]</scope>
    <source>
        <strain evidence="6 7">CCMP1335</strain>
    </source>
</reference>
<dbReference type="PANTHER" id="PTHR10015:SF206">
    <property type="entry name" value="HSF-TYPE DNA-BINDING DOMAIN-CONTAINING PROTEIN"/>
    <property type="match status" value="1"/>
</dbReference>
<evidence type="ECO:0000313" key="6">
    <source>
        <dbReference type="EMBL" id="EED86807.1"/>
    </source>
</evidence>
<dbReference type="Pfam" id="PF00447">
    <property type="entry name" value="HSF_DNA-bind"/>
    <property type="match status" value="1"/>
</dbReference>
<dbReference type="GO" id="GO:0003700">
    <property type="term" value="F:DNA-binding transcription factor activity"/>
    <property type="evidence" value="ECO:0007669"/>
    <property type="project" value="InterPro"/>
</dbReference>
<keyword evidence="2" id="KW-0238">DNA-binding</keyword>
<feature type="domain" description="HSF-type DNA-binding" evidence="5">
    <location>
        <begin position="115"/>
        <end position="211"/>
    </location>
</feature>
<dbReference type="HOGENOM" id="CLU_1006425_0_0_1"/>
<dbReference type="PaxDb" id="35128-Thaps11244"/>
<evidence type="ECO:0000256" key="3">
    <source>
        <dbReference type="ARBA" id="ARBA00023242"/>
    </source>
</evidence>
<evidence type="ECO:0000256" key="1">
    <source>
        <dbReference type="ARBA" id="ARBA00004123"/>
    </source>
</evidence>
<reference evidence="6 7" key="2">
    <citation type="journal article" date="2008" name="Nature">
        <title>The Phaeodactylum genome reveals the evolutionary history of diatom genomes.</title>
        <authorList>
            <person name="Bowler C."/>
            <person name="Allen A.E."/>
            <person name="Badger J.H."/>
            <person name="Grimwood J."/>
            <person name="Jabbari K."/>
            <person name="Kuo A."/>
            <person name="Maheswari U."/>
            <person name="Martens C."/>
            <person name="Maumus F."/>
            <person name="Otillar R.P."/>
            <person name="Rayko E."/>
            <person name="Salamov A."/>
            <person name="Vandepoele K."/>
            <person name="Beszteri B."/>
            <person name="Gruber A."/>
            <person name="Heijde M."/>
            <person name="Katinka M."/>
            <person name="Mock T."/>
            <person name="Valentin K."/>
            <person name="Verret F."/>
            <person name="Berges J.A."/>
            <person name="Brownlee C."/>
            <person name="Cadoret J.P."/>
            <person name="Chiovitti A."/>
            <person name="Choi C.J."/>
            <person name="Coesel S."/>
            <person name="De Martino A."/>
            <person name="Detter J.C."/>
            <person name="Durkin C."/>
            <person name="Falciatore A."/>
            <person name="Fournet J."/>
            <person name="Haruta M."/>
            <person name="Huysman M.J."/>
            <person name="Jenkins B.D."/>
            <person name="Jiroutova K."/>
            <person name="Jorgensen R.E."/>
            <person name="Joubert Y."/>
            <person name="Kaplan A."/>
            <person name="Kroger N."/>
            <person name="Kroth P.G."/>
            <person name="La Roche J."/>
            <person name="Lindquist E."/>
            <person name="Lommer M."/>
            <person name="Martin-Jezequel V."/>
            <person name="Lopez P.J."/>
            <person name="Lucas S."/>
            <person name="Mangogna M."/>
            <person name="McGinnis K."/>
            <person name="Medlin L.K."/>
            <person name="Montsant A."/>
            <person name="Oudot-Le Secq M.P."/>
            <person name="Napoli C."/>
            <person name="Obornik M."/>
            <person name="Parker M.S."/>
            <person name="Petit J.L."/>
            <person name="Porcel B.M."/>
            <person name="Poulsen N."/>
            <person name="Robison M."/>
            <person name="Rychlewski L."/>
            <person name="Rynearson T.A."/>
            <person name="Schmutz J."/>
            <person name="Shapiro H."/>
            <person name="Siaut M."/>
            <person name="Stanley M."/>
            <person name="Sussman M.R."/>
            <person name="Taylor A.R."/>
            <person name="Vardi A."/>
            <person name="von Dassow P."/>
            <person name="Vyverman W."/>
            <person name="Willis A."/>
            <person name="Wyrwicz L.S."/>
            <person name="Rokhsar D.S."/>
            <person name="Weissenbach J."/>
            <person name="Armbrust E.V."/>
            <person name="Green B.R."/>
            <person name="Van de Peer Y."/>
            <person name="Grigoriev I.V."/>
        </authorList>
    </citation>
    <scope>NUCLEOTIDE SEQUENCE [LARGE SCALE GENOMIC DNA]</scope>
    <source>
        <strain evidence="6 7">CCMP1335</strain>
    </source>
</reference>
<dbReference type="eggNOG" id="KOG0627">
    <property type="taxonomic scope" value="Eukaryota"/>
</dbReference>
<dbReference type="SUPFAM" id="SSF46785">
    <property type="entry name" value="Winged helix' DNA-binding domain"/>
    <property type="match status" value="1"/>
</dbReference>
<dbReference type="STRING" id="35128.B8LDG7"/>
<dbReference type="FunFam" id="1.10.10.10:FF:000479">
    <property type="entry name" value="Predicted protein"/>
    <property type="match status" value="1"/>
</dbReference>
<dbReference type="InterPro" id="IPR036388">
    <property type="entry name" value="WH-like_DNA-bd_sf"/>
</dbReference>
<gene>
    <name evidence="6" type="ORF">THAPSDRAFT_11244</name>
</gene>
<dbReference type="Proteomes" id="UP000001449">
    <property type="component" value="Unassembled WGS sequence"/>
</dbReference>
<dbReference type="GeneID" id="7449952"/>
<dbReference type="SMART" id="SM00415">
    <property type="entry name" value="HSF"/>
    <property type="match status" value="1"/>
</dbReference>
<dbReference type="PRINTS" id="PR00056">
    <property type="entry name" value="HSFDOMAIN"/>
</dbReference>
<evidence type="ECO:0000259" key="5">
    <source>
        <dbReference type="SMART" id="SM00415"/>
    </source>
</evidence>
<evidence type="ECO:0000313" key="7">
    <source>
        <dbReference type="Proteomes" id="UP000001449"/>
    </source>
</evidence>
<dbReference type="Gene3D" id="1.10.10.10">
    <property type="entry name" value="Winged helix-like DNA-binding domain superfamily/Winged helix DNA-binding domain"/>
    <property type="match status" value="1"/>
</dbReference>
<dbReference type="InParanoid" id="B8LDG7"/>
<dbReference type="KEGG" id="tps:THAPSDRAFT_11244"/>
<dbReference type="AlphaFoldDB" id="B8LDG7"/>
<dbReference type="InterPro" id="IPR036390">
    <property type="entry name" value="WH_DNA-bd_sf"/>
</dbReference>
<organism evidence="6 7">
    <name type="scientific">Thalassiosira pseudonana</name>
    <name type="common">Marine diatom</name>
    <name type="synonym">Cyclotella nana</name>
    <dbReference type="NCBI Taxonomy" id="35128"/>
    <lineage>
        <taxon>Eukaryota</taxon>
        <taxon>Sar</taxon>
        <taxon>Stramenopiles</taxon>
        <taxon>Ochrophyta</taxon>
        <taxon>Bacillariophyta</taxon>
        <taxon>Coscinodiscophyceae</taxon>
        <taxon>Thalassiosirophycidae</taxon>
        <taxon>Thalassiosirales</taxon>
        <taxon>Thalassiosiraceae</taxon>
        <taxon>Thalassiosira</taxon>
    </lineage>
</organism>
<proteinExistence type="inferred from homology"/>
<comment type="subcellular location">
    <subcellularLocation>
        <location evidence="1">Nucleus</location>
    </subcellularLocation>
</comment>
<evidence type="ECO:0000256" key="2">
    <source>
        <dbReference type="ARBA" id="ARBA00023125"/>
    </source>
</evidence>
<name>B8LDG7_THAPS</name>
<accession>B8LDG7</accession>
<dbReference type="EMBL" id="DS999419">
    <property type="protein sequence ID" value="EED86807.1"/>
    <property type="molecule type" value="Genomic_DNA"/>
</dbReference>
<evidence type="ECO:0000256" key="4">
    <source>
        <dbReference type="RuleBase" id="RU004020"/>
    </source>
</evidence>
<comment type="similarity">
    <text evidence="4">Belongs to the HSF family.</text>
</comment>
<keyword evidence="7" id="KW-1185">Reference proteome</keyword>
<dbReference type="PANTHER" id="PTHR10015">
    <property type="entry name" value="HEAT SHOCK TRANSCRIPTION FACTOR"/>
    <property type="match status" value="1"/>
</dbReference>
<sequence>MGNADELKGSLVGGKDDCKDNCRDENKVAGEDVYITSSCLSLSAIAIYTGPTTHSLTMADDDTGPCKPDRSKLKRKVVQSLIDHTYYNYSLVNVDEELARRSSQRQYKNPKRKGLTTNFPAKLHKILSKPEFRHIIRWMPHGRSWIVVNKDLMAKTVCKRYWNHESYESFIRSLNGWGFKRLWSEGLEKRQYYHECFLRGLPDHTKLMGRLVNPGKRIPDKQGEPNFWNIAKDFPLPPNPYDDESTGNGSDYEEHDEFLKVCIQSTCNRWEQETVGS</sequence>
<dbReference type="RefSeq" id="XP_002297079.1">
    <property type="nucleotide sequence ID" value="XM_002297043.1"/>
</dbReference>